<organism evidence="12 13">
    <name type="scientific">Papaver nudicaule</name>
    <name type="common">Iceland poppy</name>
    <dbReference type="NCBI Taxonomy" id="74823"/>
    <lineage>
        <taxon>Eukaryota</taxon>
        <taxon>Viridiplantae</taxon>
        <taxon>Streptophyta</taxon>
        <taxon>Embryophyta</taxon>
        <taxon>Tracheophyta</taxon>
        <taxon>Spermatophyta</taxon>
        <taxon>Magnoliopsida</taxon>
        <taxon>Ranunculales</taxon>
        <taxon>Papaveraceae</taxon>
        <taxon>Papaveroideae</taxon>
        <taxon>Papaver</taxon>
    </lineage>
</organism>
<dbReference type="Gene3D" id="3.40.50.300">
    <property type="entry name" value="P-loop containing nucleotide triphosphate hydrolases"/>
    <property type="match status" value="1"/>
</dbReference>
<feature type="domain" description="NB-ARC" evidence="8">
    <location>
        <begin position="180"/>
        <end position="355"/>
    </location>
</feature>
<keyword evidence="5" id="KW-0677">Repeat</keyword>
<evidence type="ECO:0000256" key="5">
    <source>
        <dbReference type="ARBA" id="ARBA00022737"/>
    </source>
</evidence>
<dbReference type="SUPFAM" id="SSF52058">
    <property type="entry name" value="L domain-like"/>
    <property type="match status" value="1"/>
</dbReference>
<evidence type="ECO:0000256" key="7">
    <source>
        <dbReference type="ARBA" id="ARBA00022821"/>
    </source>
</evidence>
<dbReference type="EMBL" id="JAJJMA010235568">
    <property type="protein sequence ID" value="MCL7042463.1"/>
    <property type="molecule type" value="Genomic_DNA"/>
</dbReference>
<dbReference type="Pfam" id="PF23598">
    <property type="entry name" value="LRR_14"/>
    <property type="match status" value="1"/>
</dbReference>
<evidence type="ECO:0000256" key="6">
    <source>
        <dbReference type="ARBA" id="ARBA00022741"/>
    </source>
</evidence>
<dbReference type="InterPro" id="IPR044974">
    <property type="entry name" value="Disease_R_plants"/>
</dbReference>
<dbReference type="Pfam" id="PF18052">
    <property type="entry name" value="Rx_N"/>
    <property type="match status" value="1"/>
</dbReference>
<keyword evidence="3" id="KW-0963">Cytoplasm</keyword>
<reference evidence="12" key="1">
    <citation type="submission" date="2022-03" db="EMBL/GenBank/DDBJ databases">
        <title>A functionally conserved STORR gene fusion in Papaver species that diverged 16.8 million years ago.</title>
        <authorList>
            <person name="Catania T."/>
        </authorList>
    </citation>
    <scope>NUCLEOTIDE SEQUENCE</scope>
    <source>
        <strain evidence="12">S-191538</strain>
    </source>
</reference>
<dbReference type="InterPro" id="IPR002182">
    <property type="entry name" value="NB-ARC"/>
</dbReference>
<dbReference type="Gene3D" id="1.10.8.430">
    <property type="entry name" value="Helical domain of apoptotic protease-activating factors"/>
    <property type="match status" value="1"/>
</dbReference>
<dbReference type="InterPro" id="IPR042197">
    <property type="entry name" value="Apaf_helical"/>
</dbReference>
<dbReference type="InterPro" id="IPR038005">
    <property type="entry name" value="RX-like_CC"/>
</dbReference>
<accession>A0AA42AVM9</accession>
<evidence type="ECO:0000259" key="8">
    <source>
        <dbReference type="Pfam" id="PF00931"/>
    </source>
</evidence>
<dbReference type="InterPro" id="IPR027417">
    <property type="entry name" value="P-loop_NTPase"/>
</dbReference>
<dbReference type="InterPro" id="IPR055414">
    <property type="entry name" value="LRR_R13L4/SHOC2-like"/>
</dbReference>
<comment type="function">
    <text evidence="1">Confers resistance to late blight (Phytophthora infestans) races carrying the avirulence gene Avr1. Resistance proteins guard the plant against pathogens that contain an appropriate avirulence protein via an indirect interaction with this avirulence protein. That triggers a defense system including the hypersensitive response, which restricts the pathogen growth.</text>
</comment>
<dbReference type="GO" id="GO:0043531">
    <property type="term" value="F:ADP binding"/>
    <property type="evidence" value="ECO:0007669"/>
    <property type="project" value="InterPro"/>
</dbReference>
<proteinExistence type="predicted"/>
<name>A0AA42AVM9_PAPNU</name>
<comment type="subcellular location">
    <subcellularLocation>
        <location evidence="2">Cytoplasm</location>
    </subcellularLocation>
</comment>
<evidence type="ECO:0000259" key="10">
    <source>
        <dbReference type="Pfam" id="PF23559"/>
    </source>
</evidence>
<dbReference type="InterPro" id="IPR032675">
    <property type="entry name" value="LRR_dom_sf"/>
</dbReference>
<feature type="domain" description="Disease resistance R13L4/SHOC-2-like LRR" evidence="11">
    <location>
        <begin position="599"/>
        <end position="903"/>
    </location>
</feature>
<dbReference type="AlphaFoldDB" id="A0AA42AVM9"/>
<dbReference type="PANTHER" id="PTHR23155:SF1152">
    <property type="entry name" value="AAA+ ATPASE DOMAIN-CONTAINING PROTEIN"/>
    <property type="match status" value="1"/>
</dbReference>
<dbReference type="Proteomes" id="UP001177140">
    <property type="component" value="Unassembled WGS sequence"/>
</dbReference>
<keyword evidence="4" id="KW-0381">Hypersensitive response</keyword>
<dbReference type="InterPro" id="IPR058922">
    <property type="entry name" value="WHD_DRP"/>
</dbReference>
<evidence type="ECO:0000256" key="4">
    <source>
        <dbReference type="ARBA" id="ARBA00022667"/>
    </source>
</evidence>
<keyword evidence="6" id="KW-0547">Nucleotide-binding</keyword>
<sequence>MAEAVVTFFLEKLSTLLTEEATLLLGVEEEVRLLQNELEWISLFIKGTDIQRRSDPKVKLWVKQLREITFHAEDVIDEFMLKVDQQRRQGRRHLGGFARSMVGCIGSIDRLPILHELGNKIKVFNTMAEKISANQSKYCIQDFQFNAGDQQTSLPTERKVVKRTLTLRESDMCGIEDGAEIVKSLLMKEGVDRKAVSIVGMGGLGKTTLAKKVYESNDIKSHFNCFSWVSISQEYRMSEVITSIIILVKKHELSKKEFVKLIGELEHLDEYDLSKKLQEFLKHKKYLIVLDDVWDTKVWETLGTVFPGESNGSRVLFTTRNKEIAMHADNFSSVNIYELRPLSSAESWDLFVCRTFPTGGEGGSDGTSTPTFRCPPDLEVQGRAMVKKCHGLPLAIVVLGGLLLSKNKTLHTWEKVNSRLTWELTCGASSQSCYGILALSYYDLPCHLKPCFMYFGLFPEDCEIRASVLYQHWIAEGFVQSRGGELMEDVAEDYLEELIHRSLIQVGRLRPDGRVGTCRVHDILRDICIAEAKEDRFSQARTSVDEFPKSDNVRRLVFQGGDLERHISQFCYTPCVRSFIYTDMSISSRSYKPFWRSLCGGFKLLKVLDLECSDSWAPGPPHLGELIYLIRYLKLSRFNLEETCFLSELINLQTLDLRGCDFYSNLFQFWGLHQLRHVYLNKTPITEPPPPSSLWNTMISNGKCLRISNNLTHLQTLVIHSGEWLLHFGGWDALRILRKVNLLGYYPYKEETLASIMKLTSLRSLKLNTRGELPDTSFSRHGGLRKLIIGGKLPEKFSFPPKLIRLGLENSKWPGEKLVDAIGKLGDLKGLRLMGRTVSGTNINFPRGKFLQLQFLELSCQMELEEMVVEEGALVNVTHLDMQGCHKLKMVPEGVRNLALEYLNLIYMPIEFQARLKENVGEDWDKIKHIPSVLF</sequence>
<dbReference type="InterPro" id="IPR041118">
    <property type="entry name" value="Rx_N"/>
</dbReference>
<evidence type="ECO:0000259" key="11">
    <source>
        <dbReference type="Pfam" id="PF23598"/>
    </source>
</evidence>
<feature type="domain" description="Disease resistance N-terminal" evidence="9">
    <location>
        <begin position="5"/>
        <end position="92"/>
    </location>
</feature>
<dbReference type="PANTHER" id="PTHR23155">
    <property type="entry name" value="DISEASE RESISTANCE PROTEIN RP"/>
    <property type="match status" value="1"/>
</dbReference>
<evidence type="ECO:0000256" key="1">
    <source>
        <dbReference type="ARBA" id="ARBA00002074"/>
    </source>
</evidence>
<evidence type="ECO:0008006" key="14">
    <source>
        <dbReference type="Google" id="ProtNLM"/>
    </source>
</evidence>
<dbReference type="Gene3D" id="1.10.10.10">
    <property type="entry name" value="Winged helix-like DNA-binding domain superfamily/Winged helix DNA-binding domain"/>
    <property type="match status" value="1"/>
</dbReference>
<dbReference type="Gene3D" id="1.20.5.4130">
    <property type="match status" value="1"/>
</dbReference>
<evidence type="ECO:0000259" key="9">
    <source>
        <dbReference type="Pfam" id="PF18052"/>
    </source>
</evidence>
<dbReference type="SUPFAM" id="SSF52540">
    <property type="entry name" value="P-loop containing nucleoside triphosphate hydrolases"/>
    <property type="match status" value="1"/>
</dbReference>
<protein>
    <recommendedName>
        <fullName evidence="14">Disease resistance protein</fullName>
    </recommendedName>
</protein>
<evidence type="ECO:0000256" key="3">
    <source>
        <dbReference type="ARBA" id="ARBA00022490"/>
    </source>
</evidence>
<dbReference type="CDD" id="cd14798">
    <property type="entry name" value="RX-CC_like"/>
    <property type="match status" value="1"/>
</dbReference>
<keyword evidence="13" id="KW-1185">Reference proteome</keyword>
<feature type="domain" description="Disease resistance protein winged helix" evidence="10">
    <location>
        <begin position="457"/>
        <end position="527"/>
    </location>
</feature>
<evidence type="ECO:0000313" key="13">
    <source>
        <dbReference type="Proteomes" id="UP001177140"/>
    </source>
</evidence>
<dbReference type="FunFam" id="1.10.10.10:FF:000322">
    <property type="entry name" value="Probable disease resistance protein At1g63360"/>
    <property type="match status" value="1"/>
</dbReference>
<keyword evidence="7" id="KW-0611">Plant defense</keyword>
<dbReference type="Pfam" id="PF23559">
    <property type="entry name" value="WHD_DRP"/>
    <property type="match status" value="1"/>
</dbReference>
<gene>
    <name evidence="12" type="ORF">MKW94_014240</name>
</gene>
<evidence type="ECO:0000313" key="12">
    <source>
        <dbReference type="EMBL" id="MCL7042463.1"/>
    </source>
</evidence>
<dbReference type="FunFam" id="3.40.50.300:FF:001091">
    <property type="entry name" value="Probable disease resistance protein At1g61300"/>
    <property type="match status" value="1"/>
</dbReference>
<dbReference type="InterPro" id="IPR036388">
    <property type="entry name" value="WH-like_DNA-bd_sf"/>
</dbReference>
<dbReference type="Gene3D" id="3.80.10.10">
    <property type="entry name" value="Ribonuclease Inhibitor"/>
    <property type="match status" value="2"/>
</dbReference>
<dbReference type="GO" id="GO:0009626">
    <property type="term" value="P:plant-type hypersensitive response"/>
    <property type="evidence" value="ECO:0007669"/>
    <property type="project" value="UniProtKB-KW"/>
</dbReference>
<dbReference type="PRINTS" id="PR00364">
    <property type="entry name" value="DISEASERSIST"/>
</dbReference>
<dbReference type="Pfam" id="PF00931">
    <property type="entry name" value="NB-ARC"/>
    <property type="match status" value="1"/>
</dbReference>
<comment type="caution">
    <text evidence="12">The sequence shown here is derived from an EMBL/GenBank/DDBJ whole genome shotgun (WGS) entry which is preliminary data.</text>
</comment>
<evidence type="ECO:0000256" key="2">
    <source>
        <dbReference type="ARBA" id="ARBA00004496"/>
    </source>
</evidence>